<protein>
    <submittedName>
        <fullName evidence="2">Uncharacterized protein</fullName>
    </submittedName>
</protein>
<feature type="compositionally biased region" description="Low complexity" evidence="1">
    <location>
        <begin position="317"/>
        <end position="329"/>
    </location>
</feature>
<evidence type="ECO:0000313" key="3">
    <source>
        <dbReference type="Proteomes" id="UP000298061"/>
    </source>
</evidence>
<dbReference type="EMBL" id="SFCI01001698">
    <property type="protein sequence ID" value="TFY75150.1"/>
    <property type="molecule type" value="Genomic_DNA"/>
</dbReference>
<feature type="compositionally biased region" description="Polar residues" evidence="1">
    <location>
        <begin position="82"/>
        <end position="95"/>
    </location>
</feature>
<dbReference type="Proteomes" id="UP000298061">
    <property type="component" value="Unassembled WGS sequence"/>
</dbReference>
<feature type="region of interest" description="Disordered" evidence="1">
    <location>
        <begin position="74"/>
        <end position="147"/>
    </location>
</feature>
<proteinExistence type="predicted"/>
<dbReference type="OrthoDB" id="10505848at2759"/>
<sequence length="359" mass="38167">MPAAVDLLTAFGINSDASPHDEIQQNLSFGDLLAMAAEYQKDHIQESSDDLALAPLKARPSAMSLQNLLSPLLSDASSASPRPTNSPDTSGSLSRAPSMGNERNLPSLSSILAHDPSLPSESPKRVSLPSRSFSDPTPTRAGAPSVILPPSSHFSIPLYPAHEPSDIAPAQTQAPTTPFSGGNDTNAFSNVFGWKPPAGYTTYPVEVPGAHAWRHDHNQHKETNAALAEAQHIQDMLAPLHTSASAPSQPPQPVQPVQRSSSKSTQRSRAIPAARKDAAAYRSVYGAPMGGIPPSLAFTIVRASFLDVEKERQHIAAQRAQANSAASSGGFQGDYSVSKRRRDAEDEAIDDVLDKRARV</sequence>
<feature type="compositionally biased region" description="Low complexity" evidence="1">
    <location>
        <begin position="255"/>
        <end position="273"/>
    </location>
</feature>
<keyword evidence="3" id="KW-1185">Reference proteome</keyword>
<comment type="caution">
    <text evidence="2">The sequence shown here is derived from an EMBL/GenBank/DDBJ whole genome shotgun (WGS) entry which is preliminary data.</text>
</comment>
<accession>A0A4Y9ZLL4</accession>
<feature type="region of interest" description="Disordered" evidence="1">
    <location>
        <begin position="317"/>
        <end position="359"/>
    </location>
</feature>
<name>A0A4Y9ZLL4_9AGAM</name>
<evidence type="ECO:0000313" key="2">
    <source>
        <dbReference type="EMBL" id="TFY75150.1"/>
    </source>
</evidence>
<dbReference type="AlphaFoldDB" id="A0A4Y9ZLL4"/>
<organism evidence="2 3">
    <name type="scientific">Hericium alpestre</name>
    <dbReference type="NCBI Taxonomy" id="135208"/>
    <lineage>
        <taxon>Eukaryota</taxon>
        <taxon>Fungi</taxon>
        <taxon>Dikarya</taxon>
        <taxon>Basidiomycota</taxon>
        <taxon>Agaricomycotina</taxon>
        <taxon>Agaricomycetes</taxon>
        <taxon>Russulales</taxon>
        <taxon>Hericiaceae</taxon>
        <taxon>Hericium</taxon>
    </lineage>
</organism>
<feature type="region of interest" description="Disordered" evidence="1">
    <location>
        <begin position="242"/>
        <end position="274"/>
    </location>
</feature>
<evidence type="ECO:0000256" key="1">
    <source>
        <dbReference type="SAM" id="MobiDB-lite"/>
    </source>
</evidence>
<reference evidence="2 3" key="1">
    <citation type="submission" date="2019-02" db="EMBL/GenBank/DDBJ databases">
        <title>Genome sequencing of the rare red list fungi Hericium alpestre (H. flagellum).</title>
        <authorList>
            <person name="Buettner E."/>
            <person name="Kellner H."/>
        </authorList>
    </citation>
    <scope>NUCLEOTIDE SEQUENCE [LARGE SCALE GENOMIC DNA]</scope>
    <source>
        <strain evidence="2 3">DSM 108284</strain>
    </source>
</reference>
<gene>
    <name evidence="2" type="ORF">EWM64_g8862</name>
</gene>